<keyword evidence="2" id="KW-0732">Signal</keyword>
<dbReference type="PANTHER" id="PTHR31681:SF107">
    <property type="entry name" value="C2H2-TYPE DOMAIN-CONTAINING PROTEIN"/>
    <property type="match status" value="1"/>
</dbReference>
<gene>
    <name evidence="3" type="ORF">TAV2_LOCUS1691</name>
</gene>
<dbReference type="SUPFAM" id="SSF56399">
    <property type="entry name" value="ADP-ribosylation"/>
    <property type="match status" value="1"/>
</dbReference>
<feature type="signal peptide" evidence="2">
    <location>
        <begin position="1"/>
        <end position="17"/>
    </location>
</feature>
<evidence type="ECO:0000313" key="4">
    <source>
        <dbReference type="Proteomes" id="UP000836841"/>
    </source>
</evidence>
<evidence type="ECO:0000256" key="2">
    <source>
        <dbReference type="SAM" id="SignalP"/>
    </source>
</evidence>
<evidence type="ECO:0008006" key="5">
    <source>
        <dbReference type="Google" id="ProtNLM"/>
    </source>
</evidence>
<name>A0AAU9RC78_THLAR</name>
<dbReference type="Proteomes" id="UP000836841">
    <property type="component" value="Chromosome 1"/>
</dbReference>
<feature type="chain" id="PRO_5044009632" description="C2H2-type domain-containing protein" evidence="2">
    <location>
        <begin position="18"/>
        <end position="365"/>
    </location>
</feature>
<dbReference type="AlphaFoldDB" id="A0AAU9RC78"/>
<evidence type="ECO:0000256" key="1">
    <source>
        <dbReference type="SAM" id="MobiDB-lite"/>
    </source>
</evidence>
<protein>
    <recommendedName>
        <fullName evidence="5">C2H2-type domain-containing protein</fullName>
    </recommendedName>
</protein>
<dbReference type="Gene3D" id="3.90.228.10">
    <property type="match status" value="1"/>
</dbReference>
<keyword evidence="4" id="KW-1185">Reference proteome</keyword>
<reference evidence="3 4" key="1">
    <citation type="submission" date="2022-03" db="EMBL/GenBank/DDBJ databases">
        <authorList>
            <person name="Nunn A."/>
            <person name="Chopra R."/>
            <person name="Nunn A."/>
            <person name="Contreras Garrido A."/>
        </authorList>
    </citation>
    <scope>NUCLEOTIDE SEQUENCE [LARGE SCALE GENOMIC DNA]</scope>
</reference>
<evidence type="ECO:0000313" key="3">
    <source>
        <dbReference type="EMBL" id="CAH2038252.1"/>
    </source>
</evidence>
<organism evidence="3 4">
    <name type="scientific">Thlaspi arvense</name>
    <name type="common">Field penny-cress</name>
    <dbReference type="NCBI Taxonomy" id="13288"/>
    <lineage>
        <taxon>Eukaryota</taxon>
        <taxon>Viridiplantae</taxon>
        <taxon>Streptophyta</taxon>
        <taxon>Embryophyta</taxon>
        <taxon>Tracheophyta</taxon>
        <taxon>Spermatophyta</taxon>
        <taxon>Magnoliopsida</taxon>
        <taxon>eudicotyledons</taxon>
        <taxon>Gunneridae</taxon>
        <taxon>Pentapetalae</taxon>
        <taxon>rosids</taxon>
        <taxon>malvids</taxon>
        <taxon>Brassicales</taxon>
        <taxon>Brassicaceae</taxon>
        <taxon>Thlaspideae</taxon>
        <taxon>Thlaspi</taxon>
    </lineage>
</organism>
<accession>A0AAU9RC78</accession>
<feature type="region of interest" description="Disordered" evidence="1">
    <location>
        <begin position="19"/>
        <end position="45"/>
    </location>
</feature>
<sequence length="365" mass="39866">MRGVWLYLKKFLSCCTAQKSTDAGDPDKNQIQKAKNPSSGCSSSVSNLRNVLVTNGDEQAIDYPSCFSSRSLGSSKFINTMKFEGNAGSSDRFKGLLSGASSSDLLTGRSSSERFDVVGSDICGFGALSCRKCHQRVRDLDAFEAHYLTNHSVIKLLAGNFSRTTVELICNTAYSHKLGKAKNISAILKVQNLQRVVAEFEDYRELLKIRANKLSKKNHSRCMADGNELLGFHGTTLSCSLGLSNGSSNLCFSDRCGVCEILRHGFASKTRSDGIQGVLTASTSSTALECIEMDQERSRGALKALVLCRVIAGRVHKPMQKFEDPLGFSEFDSLALKMGSNSRIEELYLLSTKALLPCFVIIFKP</sequence>
<dbReference type="EMBL" id="OU466857">
    <property type="protein sequence ID" value="CAH2038252.1"/>
    <property type="molecule type" value="Genomic_DNA"/>
</dbReference>
<dbReference type="PANTHER" id="PTHR31681">
    <property type="entry name" value="C2H2-LIKE ZINC FINGER PROTEIN"/>
    <property type="match status" value="1"/>
</dbReference>
<proteinExistence type="predicted"/>